<dbReference type="RefSeq" id="WP_124799416.1">
    <property type="nucleotide sequence ID" value="NZ_CP034170.1"/>
</dbReference>
<dbReference type="PANTHER" id="PTHR43245:SF53">
    <property type="entry name" value="EPIMERASE-RELATED"/>
    <property type="match status" value="1"/>
</dbReference>
<sequence length="317" mass="33208">MKATYSVIDWVIGAGGLLGGALVKELRARSLGTVLTSSIPWENPRHAHAALTAGITTMLIAAADGPWRVSWCAGAGVTGTAAGALHAEVATFSRFLDTLHTQARLPWLGKVFLASSAGGVYSGAGVAPFTETDLGDPVSPYGVAKLACEKLATNFALVSGVPVVIGRIANLYGPGQDLAKPQGLISHLCRAHVTGQPISVYVSLDTLRDYLFVDDCAALIADSLDRLDDAAPGSATIKILASGHGVTIGALLGECRRIFKRAPRVVLGTSESAKFQVKDLRLRSVVWPDLDRRTLTPLPVGIGATVADMLLRRQHGS</sequence>
<organism evidence="2 3">
    <name type="scientific">Nakamurella antarctica</name>
    <dbReference type="NCBI Taxonomy" id="1902245"/>
    <lineage>
        <taxon>Bacteria</taxon>
        <taxon>Bacillati</taxon>
        <taxon>Actinomycetota</taxon>
        <taxon>Actinomycetes</taxon>
        <taxon>Nakamurellales</taxon>
        <taxon>Nakamurellaceae</taxon>
        <taxon>Nakamurella</taxon>
    </lineage>
</organism>
<reference evidence="2 3" key="2">
    <citation type="submission" date="2018-12" db="EMBL/GenBank/DDBJ databases">
        <title>Nakamurella antarcticus sp. nov., isolated from Antarctica South Shetland Islands soil.</title>
        <authorList>
            <person name="Peng F."/>
        </authorList>
    </citation>
    <scope>NUCLEOTIDE SEQUENCE [LARGE SCALE GENOMIC DNA]</scope>
    <source>
        <strain evidence="2 3">S14-144</strain>
    </source>
</reference>
<dbReference type="AlphaFoldDB" id="A0A3G8ZNY0"/>
<dbReference type="Proteomes" id="UP000268084">
    <property type="component" value="Chromosome"/>
</dbReference>
<accession>A0A3G8ZNY0</accession>
<dbReference type="SUPFAM" id="SSF51735">
    <property type="entry name" value="NAD(P)-binding Rossmann-fold domains"/>
    <property type="match status" value="1"/>
</dbReference>
<gene>
    <name evidence="2" type="ORF">EH165_10560</name>
</gene>
<dbReference type="OrthoDB" id="7770745at2"/>
<proteinExistence type="predicted"/>
<dbReference type="InterPro" id="IPR050177">
    <property type="entry name" value="Lipid_A_modif_metabolic_enz"/>
</dbReference>
<feature type="domain" description="NAD-dependent epimerase/dehydratase" evidence="1">
    <location>
        <begin position="11"/>
        <end position="230"/>
    </location>
</feature>
<reference evidence="2 3" key="1">
    <citation type="submission" date="2018-11" db="EMBL/GenBank/DDBJ databases">
        <authorList>
            <person name="Da X."/>
        </authorList>
    </citation>
    <scope>NUCLEOTIDE SEQUENCE [LARGE SCALE GENOMIC DNA]</scope>
    <source>
        <strain evidence="2 3">S14-144</strain>
    </source>
</reference>
<protein>
    <submittedName>
        <fullName evidence="2">NAD-dependent epimerase/dehydratase family protein</fullName>
    </submittedName>
</protein>
<dbReference type="PANTHER" id="PTHR43245">
    <property type="entry name" value="BIFUNCTIONAL POLYMYXIN RESISTANCE PROTEIN ARNA"/>
    <property type="match status" value="1"/>
</dbReference>
<dbReference type="InterPro" id="IPR001509">
    <property type="entry name" value="Epimerase_deHydtase"/>
</dbReference>
<evidence type="ECO:0000313" key="2">
    <source>
        <dbReference type="EMBL" id="AZI58507.1"/>
    </source>
</evidence>
<name>A0A3G8ZNY0_9ACTN</name>
<dbReference type="EMBL" id="CP034170">
    <property type="protein sequence ID" value="AZI58507.1"/>
    <property type="molecule type" value="Genomic_DNA"/>
</dbReference>
<dbReference type="KEGG" id="nak:EH165_10560"/>
<evidence type="ECO:0000313" key="3">
    <source>
        <dbReference type="Proteomes" id="UP000268084"/>
    </source>
</evidence>
<evidence type="ECO:0000259" key="1">
    <source>
        <dbReference type="Pfam" id="PF01370"/>
    </source>
</evidence>
<dbReference type="Pfam" id="PF01370">
    <property type="entry name" value="Epimerase"/>
    <property type="match status" value="1"/>
</dbReference>
<dbReference type="Gene3D" id="3.40.50.720">
    <property type="entry name" value="NAD(P)-binding Rossmann-like Domain"/>
    <property type="match status" value="1"/>
</dbReference>
<dbReference type="InterPro" id="IPR036291">
    <property type="entry name" value="NAD(P)-bd_dom_sf"/>
</dbReference>
<keyword evidence="3" id="KW-1185">Reference proteome</keyword>